<evidence type="ECO:0000313" key="1">
    <source>
        <dbReference type="EMBL" id="KUF99153.1"/>
    </source>
</evidence>
<gene>
    <name evidence="1" type="ORF">AM588_10008347</name>
</gene>
<organism evidence="1 2">
    <name type="scientific">Phytophthora nicotianae</name>
    <name type="common">Potato buckeye rot agent</name>
    <name type="synonym">Phytophthora parasitica</name>
    <dbReference type="NCBI Taxonomy" id="4792"/>
    <lineage>
        <taxon>Eukaryota</taxon>
        <taxon>Sar</taxon>
        <taxon>Stramenopiles</taxon>
        <taxon>Oomycota</taxon>
        <taxon>Peronosporomycetes</taxon>
        <taxon>Peronosporales</taxon>
        <taxon>Peronosporaceae</taxon>
        <taxon>Phytophthora</taxon>
    </lineage>
</organism>
<name>A0A0W8DS42_PHYNI</name>
<evidence type="ECO:0000313" key="2">
    <source>
        <dbReference type="Proteomes" id="UP000054636"/>
    </source>
</evidence>
<comment type="caution">
    <text evidence="1">The sequence shown here is derived from an EMBL/GenBank/DDBJ whole genome shotgun (WGS) entry which is preliminary data.</text>
</comment>
<protein>
    <submittedName>
        <fullName evidence="1">Uncharacterized protein</fullName>
    </submittedName>
</protein>
<dbReference type="AlphaFoldDB" id="A0A0W8DS42"/>
<sequence length="106" mass="11724">MTSDPELNAEVVDGETVKSPEGVIIGKLPRDFRIRKFVEMTRLSYDELDAMAFLEAVNHGNSISVDHARSFIMDEKIPDDYTRPKSTVGVVELSARAASLKAQSLV</sequence>
<reference evidence="1 2" key="1">
    <citation type="submission" date="2015-11" db="EMBL/GenBank/DDBJ databases">
        <title>Genomes and virulence difference between two physiological races of Phytophthora nicotianae.</title>
        <authorList>
            <person name="Liu H."/>
            <person name="Ma X."/>
            <person name="Yu H."/>
            <person name="Fang D."/>
            <person name="Li Y."/>
            <person name="Wang X."/>
            <person name="Wang W."/>
            <person name="Dong Y."/>
            <person name="Xiao B."/>
        </authorList>
    </citation>
    <scope>NUCLEOTIDE SEQUENCE [LARGE SCALE GENOMIC DNA]</scope>
    <source>
        <strain evidence="2">race 1</strain>
    </source>
</reference>
<dbReference type="Proteomes" id="UP000054636">
    <property type="component" value="Unassembled WGS sequence"/>
</dbReference>
<accession>A0A0W8DS42</accession>
<dbReference type="EMBL" id="LNFP01000039">
    <property type="protein sequence ID" value="KUF99153.1"/>
    <property type="molecule type" value="Genomic_DNA"/>
</dbReference>
<proteinExistence type="predicted"/>